<feature type="transmembrane region" description="Helical" evidence="5">
    <location>
        <begin position="97"/>
        <end position="114"/>
    </location>
</feature>
<organism evidence="6 7">
    <name type="scientific">Hymenobacter negativus</name>
    <dbReference type="NCBI Taxonomy" id="2795026"/>
    <lineage>
        <taxon>Bacteria</taxon>
        <taxon>Pseudomonadati</taxon>
        <taxon>Bacteroidota</taxon>
        <taxon>Cytophagia</taxon>
        <taxon>Cytophagales</taxon>
        <taxon>Hymenobacteraceae</taxon>
        <taxon>Hymenobacter</taxon>
    </lineage>
</organism>
<dbReference type="EMBL" id="JAGETZ010000012">
    <property type="protein sequence ID" value="MBO2011619.1"/>
    <property type="molecule type" value="Genomic_DNA"/>
</dbReference>
<evidence type="ECO:0000256" key="3">
    <source>
        <dbReference type="ARBA" id="ARBA00022989"/>
    </source>
</evidence>
<evidence type="ECO:0000256" key="2">
    <source>
        <dbReference type="ARBA" id="ARBA00022692"/>
    </source>
</evidence>
<sequence length="116" mass="12373">MNNFLWSLQLLLAAVFVLAGGVKLTQPATRVRPLAPPFFSLAFLRMLGALELLGALGVVLPTLTSYWPRVTALAAGALALVLAAAALVHAGQREHNRLPLLLVLLTAALVVAWGRW</sequence>
<evidence type="ECO:0000256" key="4">
    <source>
        <dbReference type="ARBA" id="ARBA00023136"/>
    </source>
</evidence>
<keyword evidence="7" id="KW-1185">Reference proteome</keyword>
<keyword evidence="4 5" id="KW-0472">Membrane</keyword>
<keyword evidence="2 5" id="KW-0812">Transmembrane</keyword>
<evidence type="ECO:0000313" key="7">
    <source>
        <dbReference type="Proteomes" id="UP000664369"/>
    </source>
</evidence>
<gene>
    <name evidence="6" type="ORF">J4E00_21310</name>
</gene>
<evidence type="ECO:0000256" key="5">
    <source>
        <dbReference type="SAM" id="Phobius"/>
    </source>
</evidence>
<protein>
    <submittedName>
        <fullName evidence="6">DoxX family protein</fullName>
    </submittedName>
</protein>
<evidence type="ECO:0000313" key="6">
    <source>
        <dbReference type="EMBL" id="MBO2011619.1"/>
    </source>
</evidence>
<feature type="transmembrane region" description="Helical" evidence="5">
    <location>
        <begin position="70"/>
        <end position="91"/>
    </location>
</feature>
<comment type="subcellular location">
    <subcellularLocation>
        <location evidence="1">Membrane</location>
        <topology evidence="1">Multi-pass membrane protein</topology>
    </subcellularLocation>
</comment>
<comment type="caution">
    <text evidence="6">The sequence shown here is derived from an EMBL/GenBank/DDBJ whole genome shotgun (WGS) entry which is preliminary data.</text>
</comment>
<dbReference type="InterPro" id="IPR032808">
    <property type="entry name" value="DoxX"/>
</dbReference>
<feature type="transmembrane region" description="Helical" evidence="5">
    <location>
        <begin position="43"/>
        <end position="63"/>
    </location>
</feature>
<dbReference type="Proteomes" id="UP000664369">
    <property type="component" value="Unassembled WGS sequence"/>
</dbReference>
<keyword evidence="3 5" id="KW-1133">Transmembrane helix</keyword>
<name>A0ABS3QLI4_9BACT</name>
<dbReference type="Pfam" id="PF13564">
    <property type="entry name" value="DoxX_2"/>
    <property type="match status" value="1"/>
</dbReference>
<proteinExistence type="predicted"/>
<accession>A0ABS3QLI4</accession>
<dbReference type="RefSeq" id="WP_208177313.1">
    <property type="nucleotide sequence ID" value="NZ_JAGETZ010000012.1"/>
</dbReference>
<evidence type="ECO:0000256" key="1">
    <source>
        <dbReference type="ARBA" id="ARBA00004141"/>
    </source>
</evidence>
<reference evidence="6 7" key="1">
    <citation type="submission" date="2021-03" db="EMBL/GenBank/DDBJ databases">
        <authorList>
            <person name="Kim M.K."/>
        </authorList>
    </citation>
    <scope>NUCLEOTIDE SEQUENCE [LARGE SCALE GENOMIC DNA]</scope>
    <source>
        <strain evidence="6 7">BT442</strain>
    </source>
</reference>